<keyword evidence="3" id="KW-1185">Reference proteome</keyword>
<gene>
    <name evidence="2" type="ORF">SAMN04487992_12315</name>
</gene>
<feature type="transmembrane region" description="Helical" evidence="1">
    <location>
        <begin position="61"/>
        <end position="81"/>
    </location>
</feature>
<keyword evidence="1" id="KW-0472">Membrane</keyword>
<evidence type="ECO:0000313" key="2">
    <source>
        <dbReference type="EMBL" id="SDF54176.1"/>
    </source>
</evidence>
<accession>A0A1G7LXP9</accession>
<dbReference type="Proteomes" id="UP000182114">
    <property type="component" value="Unassembled WGS sequence"/>
</dbReference>
<name>A0A1G7LXP9_9FLAO</name>
<organism evidence="2 3">
    <name type="scientific">Cellulophaga baltica</name>
    <dbReference type="NCBI Taxonomy" id="76594"/>
    <lineage>
        <taxon>Bacteria</taxon>
        <taxon>Pseudomonadati</taxon>
        <taxon>Bacteroidota</taxon>
        <taxon>Flavobacteriia</taxon>
        <taxon>Flavobacteriales</taxon>
        <taxon>Flavobacteriaceae</taxon>
        <taxon>Cellulophaga</taxon>
    </lineage>
</organism>
<evidence type="ECO:0000256" key="1">
    <source>
        <dbReference type="SAM" id="Phobius"/>
    </source>
</evidence>
<dbReference type="RefSeq" id="WP_074539560.1">
    <property type="nucleotide sequence ID" value="NZ_FNBD01000023.1"/>
</dbReference>
<dbReference type="EMBL" id="FNBD01000023">
    <property type="protein sequence ID" value="SDF54176.1"/>
    <property type="molecule type" value="Genomic_DNA"/>
</dbReference>
<dbReference type="AlphaFoldDB" id="A0A1G7LXP9"/>
<sequence length="165" mass="19349">MKYKITKSDLEKRSHGVTFDFFCNGFLIFLDKEFKAGNPFLSNSSINKLEKGVFKDIKQNINTLLILGIICLAIGLFQFFYTPPVLAVNLYTQIHYIENGSVCITGSFALLTGCFYSYKRRYSVLETLVKSKIIEHMREEYSIYMKKPKKVKRFNEKKKVRKKRR</sequence>
<keyword evidence="1" id="KW-0812">Transmembrane</keyword>
<proteinExistence type="predicted"/>
<protein>
    <submittedName>
        <fullName evidence="2">Uncharacterized protein</fullName>
    </submittedName>
</protein>
<feature type="transmembrane region" description="Helical" evidence="1">
    <location>
        <begin position="93"/>
        <end position="118"/>
    </location>
</feature>
<keyword evidence="1" id="KW-1133">Transmembrane helix</keyword>
<evidence type="ECO:0000313" key="3">
    <source>
        <dbReference type="Proteomes" id="UP000182114"/>
    </source>
</evidence>
<reference evidence="3" key="1">
    <citation type="submission" date="2016-10" db="EMBL/GenBank/DDBJ databases">
        <authorList>
            <person name="Varghese N."/>
            <person name="Submissions S."/>
        </authorList>
    </citation>
    <scope>NUCLEOTIDE SEQUENCE [LARGE SCALE GENOMIC DNA]</scope>
    <source>
        <strain evidence="3">DSM 24729</strain>
    </source>
</reference>